<feature type="chain" id="PRO_5034485500" description="Mid2 domain-containing protein" evidence="7">
    <location>
        <begin position="20"/>
        <end position="288"/>
    </location>
</feature>
<feature type="compositionally biased region" description="Low complexity" evidence="5">
    <location>
        <begin position="155"/>
        <end position="185"/>
    </location>
</feature>
<evidence type="ECO:0000256" key="2">
    <source>
        <dbReference type="ARBA" id="ARBA00022692"/>
    </source>
</evidence>
<reference evidence="8" key="1">
    <citation type="journal article" date="2020" name="BMC Genomics">
        <title>Correction to: Identification and distribution of gene clusters required for synthesis of sphingolipid metabolism inhibitors in diverse species of the filamentous fungus Fusarium.</title>
        <authorList>
            <person name="Kim H.S."/>
            <person name="Lohmar J.M."/>
            <person name="Busman M."/>
            <person name="Brown D.W."/>
            <person name="Naumann T.A."/>
            <person name="Divon H.H."/>
            <person name="Lysoe E."/>
            <person name="Uhlig S."/>
            <person name="Proctor R.H."/>
        </authorList>
    </citation>
    <scope>NUCLEOTIDE SEQUENCE</scope>
    <source>
        <strain evidence="8">NRRL 22465</strain>
    </source>
</reference>
<comment type="caution">
    <text evidence="8">The sequence shown here is derived from an EMBL/GenBank/DDBJ whole genome shotgun (WGS) entry which is preliminary data.</text>
</comment>
<evidence type="ECO:0000256" key="1">
    <source>
        <dbReference type="ARBA" id="ARBA00004167"/>
    </source>
</evidence>
<evidence type="ECO:0000313" key="9">
    <source>
        <dbReference type="Proteomes" id="UP000635477"/>
    </source>
</evidence>
<dbReference type="AlphaFoldDB" id="A0A8H4UCQ9"/>
<dbReference type="EMBL" id="JABEYC010000839">
    <property type="protein sequence ID" value="KAF4973784.1"/>
    <property type="molecule type" value="Genomic_DNA"/>
</dbReference>
<evidence type="ECO:0000256" key="3">
    <source>
        <dbReference type="ARBA" id="ARBA00022989"/>
    </source>
</evidence>
<dbReference type="InterPro" id="IPR051694">
    <property type="entry name" value="Immunoregulatory_rcpt-like"/>
</dbReference>
<dbReference type="GO" id="GO:0016020">
    <property type="term" value="C:membrane"/>
    <property type="evidence" value="ECO:0007669"/>
    <property type="project" value="UniProtKB-SubCell"/>
</dbReference>
<organism evidence="8 9">
    <name type="scientific">Fusarium zealandicum</name>
    <dbReference type="NCBI Taxonomy" id="1053134"/>
    <lineage>
        <taxon>Eukaryota</taxon>
        <taxon>Fungi</taxon>
        <taxon>Dikarya</taxon>
        <taxon>Ascomycota</taxon>
        <taxon>Pezizomycotina</taxon>
        <taxon>Sordariomycetes</taxon>
        <taxon>Hypocreomycetidae</taxon>
        <taxon>Hypocreales</taxon>
        <taxon>Nectriaceae</taxon>
        <taxon>Fusarium</taxon>
        <taxon>Fusarium staphyleae species complex</taxon>
    </lineage>
</organism>
<feature type="transmembrane region" description="Helical" evidence="6">
    <location>
        <begin position="199"/>
        <end position="223"/>
    </location>
</feature>
<keyword evidence="4 6" id="KW-0472">Membrane</keyword>
<dbReference type="PANTHER" id="PTHR15549:SF33">
    <property type="entry name" value="MEMBRANE PROTEIN WSC4, PUTATIVE (AFU_ORTHOLOGUE AFUA_5G09020)-RELATED"/>
    <property type="match status" value="1"/>
</dbReference>
<gene>
    <name evidence="8" type="ORF">FZEAL_9231</name>
</gene>
<evidence type="ECO:0000256" key="6">
    <source>
        <dbReference type="SAM" id="Phobius"/>
    </source>
</evidence>
<accession>A0A8H4UCQ9</accession>
<proteinExistence type="predicted"/>
<keyword evidence="9" id="KW-1185">Reference proteome</keyword>
<sequence>MHLSLQLGLVILAAANVRSETRFLRPSGPGPTKDYSENPKRELGGDWDLIWEKDFDRADILVVQDIAGTENEYSAKVLSEQAVVWIAPWKLTTTDIANTASTKYTWRVSFDGFTKGHDPTVSNVYYFAMSENGVPVPYYTSHYFNITDPDKASSSTVTGAASSTTTGGGASSTAAEGSSTTSSSDTAEKKDDGGLSTGATAGIAVGAAIGGLLICGGLGFLLWKRFRKGDHATPGSTDHDKEVVASTTMQGYPQYQQYQQYQQHPFYQPVQQQQQPYAANTGGLHEAP</sequence>
<name>A0A8H4UCQ9_9HYPO</name>
<evidence type="ECO:0000256" key="5">
    <source>
        <dbReference type="SAM" id="MobiDB-lite"/>
    </source>
</evidence>
<dbReference type="Proteomes" id="UP000635477">
    <property type="component" value="Unassembled WGS sequence"/>
</dbReference>
<reference evidence="8" key="2">
    <citation type="submission" date="2020-05" db="EMBL/GenBank/DDBJ databases">
        <authorList>
            <person name="Kim H.-S."/>
            <person name="Proctor R.H."/>
            <person name="Brown D.W."/>
        </authorList>
    </citation>
    <scope>NUCLEOTIDE SEQUENCE</scope>
    <source>
        <strain evidence="8">NRRL 22465</strain>
    </source>
</reference>
<protein>
    <recommendedName>
        <fullName evidence="10">Mid2 domain-containing protein</fullName>
    </recommendedName>
</protein>
<evidence type="ECO:0008006" key="10">
    <source>
        <dbReference type="Google" id="ProtNLM"/>
    </source>
</evidence>
<evidence type="ECO:0000256" key="7">
    <source>
        <dbReference type="SAM" id="SignalP"/>
    </source>
</evidence>
<evidence type="ECO:0000256" key="4">
    <source>
        <dbReference type="ARBA" id="ARBA00023136"/>
    </source>
</evidence>
<feature type="signal peptide" evidence="7">
    <location>
        <begin position="1"/>
        <end position="19"/>
    </location>
</feature>
<comment type="subcellular location">
    <subcellularLocation>
        <location evidence="1">Membrane</location>
        <topology evidence="1">Single-pass membrane protein</topology>
    </subcellularLocation>
</comment>
<feature type="region of interest" description="Disordered" evidence="5">
    <location>
        <begin position="155"/>
        <end position="193"/>
    </location>
</feature>
<dbReference type="OrthoDB" id="5390143at2759"/>
<dbReference type="PANTHER" id="PTHR15549">
    <property type="entry name" value="PAIRED IMMUNOGLOBULIN-LIKE TYPE 2 RECEPTOR"/>
    <property type="match status" value="1"/>
</dbReference>
<evidence type="ECO:0000313" key="8">
    <source>
        <dbReference type="EMBL" id="KAF4973784.1"/>
    </source>
</evidence>
<keyword evidence="2 6" id="KW-0812">Transmembrane</keyword>
<keyword evidence="3 6" id="KW-1133">Transmembrane helix</keyword>
<dbReference type="GO" id="GO:0071944">
    <property type="term" value="C:cell periphery"/>
    <property type="evidence" value="ECO:0007669"/>
    <property type="project" value="UniProtKB-ARBA"/>
</dbReference>
<keyword evidence="7" id="KW-0732">Signal</keyword>